<dbReference type="AlphaFoldDB" id="A0A084B4W1"/>
<evidence type="ECO:0008006" key="3">
    <source>
        <dbReference type="Google" id="ProtNLM"/>
    </source>
</evidence>
<dbReference type="EMBL" id="KL648065">
    <property type="protein sequence ID" value="KEY72590.1"/>
    <property type="molecule type" value="Genomic_DNA"/>
</dbReference>
<proteinExistence type="predicted"/>
<organism evidence="1 2">
    <name type="scientific">Stachybotrys chartarum (strain CBS 109288 / IBT 7711)</name>
    <name type="common">Toxic black mold</name>
    <name type="synonym">Stilbospora chartarum</name>
    <dbReference type="NCBI Taxonomy" id="1280523"/>
    <lineage>
        <taxon>Eukaryota</taxon>
        <taxon>Fungi</taxon>
        <taxon>Dikarya</taxon>
        <taxon>Ascomycota</taxon>
        <taxon>Pezizomycotina</taxon>
        <taxon>Sordariomycetes</taxon>
        <taxon>Hypocreomycetidae</taxon>
        <taxon>Hypocreales</taxon>
        <taxon>Stachybotryaceae</taxon>
        <taxon>Stachybotrys</taxon>
    </lineage>
</organism>
<dbReference type="InterPro" id="IPR035994">
    <property type="entry name" value="Nucleoside_phosphorylase_sf"/>
</dbReference>
<dbReference type="HOGENOM" id="CLU_205455_0_0_1"/>
<name>A0A084B4W1_STACB</name>
<gene>
    <name evidence="1" type="ORF">S7711_10282</name>
</gene>
<dbReference type="OrthoDB" id="5093701at2759"/>
<dbReference type="Gene3D" id="3.40.50.1580">
    <property type="entry name" value="Nucleoside phosphorylase domain"/>
    <property type="match status" value="1"/>
</dbReference>
<keyword evidence="2" id="KW-1185">Reference proteome</keyword>
<dbReference type="GO" id="GO:0009116">
    <property type="term" value="P:nucleoside metabolic process"/>
    <property type="evidence" value="ECO:0007669"/>
    <property type="project" value="InterPro"/>
</dbReference>
<dbReference type="GO" id="GO:0003824">
    <property type="term" value="F:catalytic activity"/>
    <property type="evidence" value="ECO:0007669"/>
    <property type="project" value="InterPro"/>
</dbReference>
<evidence type="ECO:0000313" key="2">
    <source>
        <dbReference type="Proteomes" id="UP000028045"/>
    </source>
</evidence>
<dbReference type="Proteomes" id="UP000028045">
    <property type="component" value="Unassembled WGS sequence"/>
</dbReference>
<evidence type="ECO:0000313" key="1">
    <source>
        <dbReference type="EMBL" id="KEY72590.1"/>
    </source>
</evidence>
<reference evidence="1 2" key="1">
    <citation type="journal article" date="2014" name="BMC Genomics">
        <title>Comparative genome sequencing reveals chemotype-specific gene clusters in the toxigenic black mold Stachybotrys.</title>
        <authorList>
            <person name="Semeiks J."/>
            <person name="Borek D."/>
            <person name="Otwinowski Z."/>
            <person name="Grishin N.V."/>
        </authorList>
    </citation>
    <scope>NUCLEOTIDE SEQUENCE [LARGE SCALE GENOMIC DNA]</scope>
    <source>
        <strain evidence="2">CBS 109288 / IBT 7711</strain>
    </source>
</reference>
<sequence length="57" mass="5937">VNAAIVATNCHASFLNIKLALVVGICGAVPFMPDIGLEIILGDVILSNGIIQYDLGR</sequence>
<protein>
    <recommendedName>
        <fullName evidence="3">Nucleoside phosphorylase domain-containing protein</fullName>
    </recommendedName>
</protein>
<dbReference type="SUPFAM" id="SSF53167">
    <property type="entry name" value="Purine and uridine phosphorylases"/>
    <property type="match status" value="1"/>
</dbReference>
<feature type="non-terminal residue" evidence="1">
    <location>
        <position position="1"/>
    </location>
</feature>
<accession>A0A084B4W1</accession>